<keyword evidence="7" id="KW-0234">DNA repair</keyword>
<dbReference type="PANTHER" id="PTHR47962:SF5">
    <property type="entry name" value="ATP-DEPENDENT HELICASE LHR-RELATED"/>
    <property type="match status" value="1"/>
</dbReference>
<evidence type="ECO:0000256" key="8">
    <source>
        <dbReference type="ARBA" id="ARBA00023235"/>
    </source>
</evidence>
<dbReference type="GO" id="GO:0016887">
    <property type="term" value="F:ATP hydrolysis activity"/>
    <property type="evidence" value="ECO:0007669"/>
    <property type="project" value="TreeGrafter"/>
</dbReference>
<dbReference type="InterPro" id="IPR001650">
    <property type="entry name" value="Helicase_C-like"/>
</dbReference>
<dbReference type="SUPFAM" id="SSF52540">
    <property type="entry name" value="P-loop containing nucleoside triphosphate hydrolases"/>
    <property type="match status" value="1"/>
</dbReference>
<evidence type="ECO:0000313" key="12">
    <source>
        <dbReference type="EMBL" id="AKF07382.1"/>
    </source>
</evidence>
<dbReference type="InterPro" id="IPR055367">
    <property type="entry name" value="WH4_Lhr"/>
</dbReference>
<dbReference type="Pfam" id="PF23236">
    <property type="entry name" value="WHD_2nd_Lhr"/>
    <property type="match status" value="1"/>
</dbReference>
<dbReference type="InterPro" id="IPR045628">
    <property type="entry name" value="Lhr_WH_dom"/>
</dbReference>
<evidence type="ECO:0000256" key="5">
    <source>
        <dbReference type="ARBA" id="ARBA00022840"/>
    </source>
</evidence>
<keyword evidence="3" id="KW-0378">Hydrolase</keyword>
<dbReference type="GO" id="GO:0004386">
    <property type="term" value="F:helicase activity"/>
    <property type="evidence" value="ECO:0007669"/>
    <property type="project" value="UniProtKB-KW"/>
</dbReference>
<dbReference type="InterPro" id="IPR052511">
    <property type="entry name" value="ATP-dep_Helicase"/>
</dbReference>
<dbReference type="Pfam" id="PF19306">
    <property type="entry name" value="WHD_Lhr"/>
    <property type="match status" value="1"/>
</dbReference>
<dbReference type="PANTHER" id="PTHR47962">
    <property type="entry name" value="ATP-DEPENDENT HELICASE LHR-RELATED-RELATED"/>
    <property type="match status" value="1"/>
</dbReference>
<dbReference type="GO" id="GO:0006281">
    <property type="term" value="P:DNA repair"/>
    <property type="evidence" value="ECO:0007669"/>
    <property type="project" value="UniProtKB-KW"/>
</dbReference>
<evidence type="ECO:0000256" key="1">
    <source>
        <dbReference type="ARBA" id="ARBA00022741"/>
    </source>
</evidence>
<evidence type="ECO:0000256" key="6">
    <source>
        <dbReference type="ARBA" id="ARBA00023125"/>
    </source>
</evidence>
<keyword evidence="6" id="KW-0238">DNA-binding</keyword>
<dbReference type="OrthoDB" id="9815222at2"/>
<accession>A0A0F6YJ19</accession>
<dbReference type="InterPro" id="IPR014001">
    <property type="entry name" value="Helicase_ATP-bd"/>
</dbReference>
<evidence type="ECO:0000256" key="2">
    <source>
        <dbReference type="ARBA" id="ARBA00022763"/>
    </source>
</evidence>
<organism evidence="12 13">
    <name type="scientific">Sandaracinus amylolyticus</name>
    <dbReference type="NCBI Taxonomy" id="927083"/>
    <lineage>
        <taxon>Bacteria</taxon>
        <taxon>Pseudomonadati</taxon>
        <taxon>Myxococcota</taxon>
        <taxon>Polyangia</taxon>
        <taxon>Polyangiales</taxon>
        <taxon>Sandaracinaceae</taxon>
        <taxon>Sandaracinus</taxon>
    </lineage>
</organism>
<dbReference type="PROSITE" id="PS51192">
    <property type="entry name" value="HELICASE_ATP_BIND_1"/>
    <property type="match status" value="1"/>
</dbReference>
<proteinExistence type="predicted"/>
<dbReference type="PROSITE" id="PS51194">
    <property type="entry name" value="HELICASE_CTER"/>
    <property type="match status" value="1"/>
</dbReference>
<dbReference type="InterPro" id="IPR011545">
    <property type="entry name" value="DEAD/DEAH_box_helicase_dom"/>
</dbReference>
<evidence type="ECO:0000259" key="11">
    <source>
        <dbReference type="PROSITE" id="PS51194"/>
    </source>
</evidence>
<feature type="region of interest" description="Disordered" evidence="9">
    <location>
        <begin position="265"/>
        <end position="287"/>
    </location>
</feature>
<dbReference type="InterPro" id="IPR055369">
    <property type="entry name" value="WH2_Lhr"/>
</dbReference>
<keyword evidence="13" id="KW-1185">Reference proteome</keyword>
<dbReference type="Gene3D" id="3.40.50.300">
    <property type="entry name" value="P-loop containing nucleotide triphosphate hydrolases"/>
    <property type="match status" value="2"/>
</dbReference>
<dbReference type="SMART" id="SM00382">
    <property type="entry name" value="AAA"/>
    <property type="match status" value="1"/>
</dbReference>
<evidence type="ECO:0000256" key="7">
    <source>
        <dbReference type="ARBA" id="ARBA00023204"/>
    </source>
</evidence>
<dbReference type="Pfam" id="PF23234">
    <property type="entry name" value="WHD_4th_Lhr"/>
    <property type="match status" value="1"/>
</dbReference>
<keyword evidence="2" id="KW-0227">DNA damage</keyword>
<keyword evidence="5" id="KW-0067">ATP-binding</keyword>
<protein>
    <submittedName>
        <fullName evidence="12">Putative ATP-dependent helicase lhr</fullName>
    </submittedName>
</protein>
<dbReference type="InterPro" id="IPR027417">
    <property type="entry name" value="P-loop_NTPase"/>
</dbReference>
<evidence type="ECO:0000256" key="3">
    <source>
        <dbReference type="ARBA" id="ARBA00022801"/>
    </source>
</evidence>
<dbReference type="SMART" id="SM00487">
    <property type="entry name" value="DEXDc"/>
    <property type="match status" value="1"/>
</dbReference>
<feature type="region of interest" description="Disordered" evidence="9">
    <location>
        <begin position="1262"/>
        <end position="1288"/>
    </location>
</feature>
<gene>
    <name evidence="12" type="ORF">DB32_004531</name>
</gene>
<dbReference type="Proteomes" id="UP000034883">
    <property type="component" value="Chromosome"/>
</dbReference>
<feature type="domain" description="Helicase ATP-binding" evidence="10">
    <location>
        <begin position="36"/>
        <end position="233"/>
    </location>
</feature>
<evidence type="ECO:0000256" key="9">
    <source>
        <dbReference type="SAM" id="MobiDB-lite"/>
    </source>
</evidence>
<keyword evidence="8" id="KW-0413">Isomerase</keyword>
<dbReference type="Pfam" id="PF08494">
    <property type="entry name" value="DEAD_assoc"/>
    <property type="match status" value="1"/>
</dbReference>
<feature type="domain" description="Helicase C-terminal" evidence="11">
    <location>
        <begin position="294"/>
        <end position="443"/>
    </location>
</feature>
<name>A0A0F6YJ19_9BACT</name>
<dbReference type="InterPro" id="IPR055368">
    <property type="entry name" value="WH3_Lhr"/>
</dbReference>
<evidence type="ECO:0000259" key="10">
    <source>
        <dbReference type="PROSITE" id="PS51192"/>
    </source>
</evidence>
<dbReference type="STRING" id="927083.DB32_004531"/>
<keyword evidence="1" id="KW-0547">Nucleotide-binding</keyword>
<dbReference type="KEGG" id="samy:DB32_004531"/>
<dbReference type="Pfam" id="PF00270">
    <property type="entry name" value="DEAD"/>
    <property type="match status" value="1"/>
</dbReference>
<dbReference type="Pfam" id="PF23235">
    <property type="entry name" value="WHD_3rd_Lhr"/>
    <property type="match status" value="1"/>
</dbReference>
<dbReference type="EMBL" id="CP011125">
    <property type="protein sequence ID" value="AKF07382.1"/>
    <property type="molecule type" value="Genomic_DNA"/>
</dbReference>
<keyword evidence="4 12" id="KW-0347">Helicase</keyword>
<reference evidence="12 13" key="1">
    <citation type="submission" date="2015-03" db="EMBL/GenBank/DDBJ databases">
        <title>Genome assembly of Sandaracinus amylolyticus DSM 53668.</title>
        <authorList>
            <person name="Sharma G."/>
            <person name="Subramanian S."/>
        </authorList>
    </citation>
    <scope>NUCLEOTIDE SEQUENCE [LARGE SCALE GENOMIC DNA]</scope>
    <source>
        <strain evidence="12 13">DSM 53668</strain>
    </source>
</reference>
<dbReference type="RefSeq" id="WP_157069280.1">
    <property type="nucleotide sequence ID" value="NZ_CP011125.1"/>
</dbReference>
<sequence>MSRKKSTDALAAFHPATRAWFEASFPAPTDAQRAGWGAITRGESTLLLAPTGSGKTLAAFLFAIDRATFADEPAPKQRCRVLYVSPLKALAVDVERNLRAPLAGITATAERLGIPFRRLEVGVRSGDTPADERARLARRPPDVLITTPESLYLLLTSNARETLTSIETVIVDEIHAIAGTKRGAHLALTLERLEEVRARAGQTKPLQRIGLSATQRPLDEIARFLGGGELDDEGKWSARSVRIVDASAKKDLALTIEVPVDDMSRLGSANDRGPLEGGPPTPEGRSIWPSIHPRLVELIRAHRSTMVFVNSRRLAERLATALNDVAGDEIALAHHGSVAREQRQQIEERLKSGALPCIVATSSLELGLDLGAVDLVIQIETPPTVSAGLQRIGRASHHVGGTSEGVVFPKHRADLLASAAAVRLMRRGEVEPTAYPRSPLDVLAQQLVAIVASDEIHEAALFTMVRRAAPFAELSRGHFEGVLDMLAGRYPSDEFAELRPRIVWDRVTGQIRARQGAKRLAVVNAGVIPDRGLYGVFLAGSGEGKTSRRVGELDEEMVFEAREGEVFLLGATSWRIVEITHDRVMVEPAPGEPGKMPFWRGESLGRSAALGTAIGALTRTLARAKEDDGIAKLMAEHDLEERAARNLVRFVQDQAKATGEVPSDRTLLVERFVDEVGDHRVCLMSPFGARVHAPLATCLMERCRAELGIDTEAVWSDDGIVLRFPESDAPPTIDQLLPTADEVEDLLVRTLGSTALFSSRFRECAARALLLPRRHPGRRSPLWAQRRRAADLLQVASRYGSFPILLETYRECLRDVFDLPGVLELLRAIADRRVHVVTVDTAQPSPFAASLLFSYVANFMYEGDAPLAERRAQALTVDAAQLRELLGGVELRELLDPDAITALEHQLQRLDRRYAITGADGVHDLLLLLGDLDRDEIAMRVHGPDEDEASARARSQALIAELLRERRVIEVTIGGRARLAAIEDAGRLRDALGVPPPPGTPAAFLEPVADPLGDLVSRWSRTHGPFRAGDLAARWGLGIAPVRAAIDRLIARGRLIEGELVPGARGLDLCDAEVLRSVKRRSLARLRAEIEPVEPAAYTRFLLEWNGIAPASGGGPRRGVDALFRAIEQLEGAPVPADVLEREILPARVDGYRQGDLDQLCASGEVVWRGVEPLAPGVGRVAIYFASSYPLLAPPPVPAEGALTAKVRDVLSRRGALFFAEIAREVGGFPQDALSALWDLVWSGEVTNDTLAPLRSLGAASAASKRDRRRPSRFQAARRVGPPGSEGRWSLLPSIAGPSETERRAALARTLLERHGVVTREGVQREGVVGGFGAVYPVLRTMEEAGRVRRGFFVAGLGAAQFALPGADDRLRAHRDPAEPARTFVIAATDPAQPYGAALPWPETRATARPQRASGAQVVLREGRPIAWMGRTERSLITFLPEAEPERGHAIRAIARALAELVESGRRKAILIASVDGEPTHGSPIVGALRDEGFTHGLHGYLKRSAMPVMPSRVVPMPVEPFATADVDEGDDADLDDD</sequence>
<dbReference type="InterPro" id="IPR013701">
    <property type="entry name" value="Lhr-like_DEAD/DEAH_assoc"/>
</dbReference>
<evidence type="ECO:0000256" key="4">
    <source>
        <dbReference type="ARBA" id="ARBA00022806"/>
    </source>
</evidence>
<dbReference type="SMART" id="SM00490">
    <property type="entry name" value="HELICc"/>
    <property type="match status" value="1"/>
</dbReference>
<dbReference type="Pfam" id="PF00271">
    <property type="entry name" value="Helicase_C"/>
    <property type="match status" value="1"/>
</dbReference>
<evidence type="ECO:0000313" key="13">
    <source>
        <dbReference type="Proteomes" id="UP000034883"/>
    </source>
</evidence>
<dbReference type="InterPro" id="IPR003593">
    <property type="entry name" value="AAA+_ATPase"/>
</dbReference>
<dbReference type="GO" id="GO:0005524">
    <property type="term" value="F:ATP binding"/>
    <property type="evidence" value="ECO:0007669"/>
    <property type="project" value="UniProtKB-KW"/>
</dbReference>
<dbReference type="GO" id="GO:0003677">
    <property type="term" value="F:DNA binding"/>
    <property type="evidence" value="ECO:0007669"/>
    <property type="project" value="UniProtKB-KW"/>
</dbReference>